<dbReference type="Proteomes" id="UP000230069">
    <property type="component" value="Unassembled WGS sequence"/>
</dbReference>
<evidence type="ECO:0000313" key="3">
    <source>
        <dbReference type="Proteomes" id="UP000230069"/>
    </source>
</evidence>
<sequence>MISSMDRQSKAPVFGHREFISKLFCFQNTKQLQHHNQNPCLVRNLWTYDKRFGLLILFVLRNCVLLGDIVKMVYDSTVFSLYCFIAYNSLIHSLLRILIDGNIQDEFK</sequence>
<keyword evidence="1" id="KW-0812">Transmembrane</keyword>
<keyword evidence="1" id="KW-1133">Transmembrane helix</keyword>
<proteinExistence type="predicted"/>
<evidence type="ECO:0000313" key="2">
    <source>
        <dbReference type="EMBL" id="PIA40537.1"/>
    </source>
</evidence>
<evidence type="ECO:0000256" key="1">
    <source>
        <dbReference type="SAM" id="Phobius"/>
    </source>
</evidence>
<feature type="transmembrane region" description="Helical" evidence="1">
    <location>
        <begin position="52"/>
        <end position="73"/>
    </location>
</feature>
<accession>A0A2G5DBC8</accession>
<dbReference type="InParanoid" id="A0A2G5DBC8"/>
<feature type="transmembrane region" description="Helical" evidence="1">
    <location>
        <begin position="79"/>
        <end position="99"/>
    </location>
</feature>
<name>A0A2G5DBC8_AQUCA</name>
<dbReference type="AlphaFoldDB" id="A0A2G5DBC8"/>
<keyword evidence="1" id="KW-0472">Membrane</keyword>
<protein>
    <submittedName>
        <fullName evidence="2">Uncharacterized protein</fullName>
    </submittedName>
</protein>
<gene>
    <name evidence="2" type="ORF">AQUCO_02500324v1</name>
</gene>
<organism evidence="2 3">
    <name type="scientific">Aquilegia coerulea</name>
    <name type="common">Rocky mountain columbine</name>
    <dbReference type="NCBI Taxonomy" id="218851"/>
    <lineage>
        <taxon>Eukaryota</taxon>
        <taxon>Viridiplantae</taxon>
        <taxon>Streptophyta</taxon>
        <taxon>Embryophyta</taxon>
        <taxon>Tracheophyta</taxon>
        <taxon>Spermatophyta</taxon>
        <taxon>Magnoliopsida</taxon>
        <taxon>Ranunculales</taxon>
        <taxon>Ranunculaceae</taxon>
        <taxon>Thalictroideae</taxon>
        <taxon>Aquilegia</taxon>
    </lineage>
</organism>
<reference evidence="2 3" key="1">
    <citation type="submission" date="2017-09" db="EMBL/GenBank/DDBJ databases">
        <title>WGS assembly of Aquilegia coerulea Goldsmith.</title>
        <authorList>
            <person name="Hodges S."/>
            <person name="Kramer E."/>
            <person name="Nordborg M."/>
            <person name="Tomkins J."/>
            <person name="Borevitz J."/>
            <person name="Derieg N."/>
            <person name="Yan J."/>
            <person name="Mihaltcheva S."/>
            <person name="Hayes R.D."/>
            <person name="Rokhsar D."/>
        </authorList>
    </citation>
    <scope>NUCLEOTIDE SEQUENCE [LARGE SCALE GENOMIC DNA]</scope>
    <source>
        <strain evidence="3">cv. Goldsmith</strain>
    </source>
</reference>
<keyword evidence="3" id="KW-1185">Reference proteome</keyword>
<dbReference type="EMBL" id="KZ305042">
    <property type="protein sequence ID" value="PIA40537.1"/>
    <property type="molecule type" value="Genomic_DNA"/>
</dbReference>